<feature type="transmembrane region" description="Helical" evidence="10">
    <location>
        <begin position="12"/>
        <end position="33"/>
    </location>
</feature>
<dbReference type="Pfam" id="PF02949">
    <property type="entry name" value="7tm_6"/>
    <property type="match status" value="1"/>
</dbReference>
<keyword evidence="6 10" id="KW-1133">Transmembrane helix</keyword>
<reference evidence="12" key="1">
    <citation type="submission" date="2025-08" db="UniProtKB">
        <authorList>
            <consortium name="RefSeq"/>
        </authorList>
    </citation>
    <scope>IDENTIFICATION</scope>
</reference>
<keyword evidence="7 10" id="KW-0472">Membrane</keyword>
<dbReference type="GeneID" id="106751344"/>
<dbReference type="Proteomes" id="UP000515204">
    <property type="component" value="Unplaced"/>
</dbReference>
<keyword evidence="4 10" id="KW-0812">Transmembrane</keyword>
<keyword evidence="11" id="KW-1185">Reference proteome</keyword>
<evidence type="ECO:0000256" key="6">
    <source>
        <dbReference type="ARBA" id="ARBA00022989"/>
    </source>
</evidence>
<keyword evidence="5" id="KW-0552">Olfaction</keyword>
<keyword evidence="3" id="KW-0716">Sensory transduction</keyword>
<feature type="non-terminal residue" evidence="12">
    <location>
        <position position="125"/>
    </location>
</feature>
<dbReference type="PANTHER" id="PTHR21137">
    <property type="entry name" value="ODORANT RECEPTOR"/>
    <property type="match status" value="1"/>
</dbReference>
<dbReference type="RefSeq" id="XP_014487711.1">
    <property type="nucleotide sequence ID" value="XM_014632225.1"/>
</dbReference>
<evidence type="ECO:0000256" key="9">
    <source>
        <dbReference type="ARBA" id="ARBA00023224"/>
    </source>
</evidence>
<evidence type="ECO:0000313" key="11">
    <source>
        <dbReference type="Proteomes" id="UP000515204"/>
    </source>
</evidence>
<evidence type="ECO:0000256" key="5">
    <source>
        <dbReference type="ARBA" id="ARBA00022725"/>
    </source>
</evidence>
<evidence type="ECO:0000256" key="7">
    <source>
        <dbReference type="ARBA" id="ARBA00023136"/>
    </source>
</evidence>
<feature type="non-terminal residue" evidence="12">
    <location>
        <position position="1"/>
    </location>
</feature>
<accession>A0A6P3Y9L4</accession>
<keyword evidence="9" id="KW-0807">Transducer</keyword>
<keyword evidence="8" id="KW-0675">Receptor</keyword>
<dbReference type="GO" id="GO:0005886">
    <property type="term" value="C:plasma membrane"/>
    <property type="evidence" value="ECO:0007669"/>
    <property type="project" value="UniProtKB-SubCell"/>
</dbReference>
<sequence>YAVNLNDKLVNIIGSQFIGSCLVLCCLLLRLTIAATNNVENIMCIGCALMPTFSYCWFGNEVKLKSMELSENIYKMEWPDYNNNVKKSILIIMNRATLIPIKFTSAYIIPLNLETFVTVSLTSWS</sequence>
<dbReference type="GO" id="GO:0007165">
    <property type="term" value="P:signal transduction"/>
    <property type="evidence" value="ECO:0007669"/>
    <property type="project" value="UniProtKB-KW"/>
</dbReference>
<organism evidence="11 12">
    <name type="scientific">Dinoponera quadriceps</name>
    <name type="common">South American ant</name>
    <dbReference type="NCBI Taxonomy" id="609295"/>
    <lineage>
        <taxon>Eukaryota</taxon>
        <taxon>Metazoa</taxon>
        <taxon>Ecdysozoa</taxon>
        <taxon>Arthropoda</taxon>
        <taxon>Hexapoda</taxon>
        <taxon>Insecta</taxon>
        <taxon>Pterygota</taxon>
        <taxon>Neoptera</taxon>
        <taxon>Endopterygota</taxon>
        <taxon>Hymenoptera</taxon>
        <taxon>Apocrita</taxon>
        <taxon>Aculeata</taxon>
        <taxon>Formicoidea</taxon>
        <taxon>Formicidae</taxon>
        <taxon>Ponerinae</taxon>
        <taxon>Ponerini</taxon>
        <taxon>Dinoponera</taxon>
    </lineage>
</organism>
<evidence type="ECO:0000256" key="8">
    <source>
        <dbReference type="ARBA" id="ARBA00023170"/>
    </source>
</evidence>
<dbReference type="AlphaFoldDB" id="A0A6P3Y9L4"/>
<dbReference type="PANTHER" id="PTHR21137:SF35">
    <property type="entry name" value="ODORANT RECEPTOR 19A-RELATED"/>
    <property type="match status" value="1"/>
</dbReference>
<dbReference type="KEGG" id="dqu:106751344"/>
<proteinExistence type="predicted"/>
<evidence type="ECO:0000313" key="12">
    <source>
        <dbReference type="RefSeq" id="XP_014487711.1"/>
    </source>
</evidence>
<evidence type="ECO:0000256" key="1">
    <source>
        <dbReference type="ARBA" id="ARBA00004651"/>
    </source>
</evidence>
<dbReference type="GO" id="GO:0004984">
    <property type="term" value="F:olfactory receptor activity"/>
    <property type="evidence" value="ECO:0007669"/>
    <property type="project" value="InterPro"/>
</dbReference>
<keyword evidence="2" id="KW-1003">Cell membrane</keyword>
<evidence type="ECO:0000256" key="2">
    <source>
        <dbReference type="ARBA" id="ARBA00022475"/>
    </source>
</evidence>
<evidence type="ECO:0000256" key="3">
    <source>
        <dbReference type="ARBA" id="ARBA00022606"/>
    </source>
</evidence>
<dbReference type="GO" id="GO:0005549">
    <property type="term" value="F:odorant binding"/>
    <property type="evidence" value="ECO:0007669"/>
    <property type="project" value="InterPro"/>
</dbReference>
<dbReference type="OrthoDB" id="6597368at2759"/>
<dbReference type="InterPro" id="IPR004117">
    <property type="entry name" value="7tm6_olfct_rcpt"/>
</dbReference>
<evidence type="ECO:0000256" key="4">
    <source>
        <dbReference type="ARBA" id="ARBA00022692"/>
    </source>
</evidence>
<protein>
    <submittedName>
        <fullName evidence="12">Odorant receptor Or2-like</fullName>
    </submittedName>
</protein>
<feature type="transmembrane region" description="Helical" evidence="10">
    <location>
        <begin position="39"/>
        <end position="58"/>
    </location>
</feature>
<name>A0A6P3Y9L4_DINQU</name>
<gene>
    <name evidence="12" type="primary">LOC106751344</name>
</gene>
<evidence type="ECO:0000256" key="10">
    <source>
        <dbReference type="SAM" id="Phobius"/>
    </source>
</evidence>
<comment type="subcellular location">
    <subcellularLocation>
        <location evidence="1">Cell membrane</location>
        <topology evidence="1">Multi-pass membrane protein</topology>
    </subcellularLocation>
</comment>